<feature type="region of interest" description="Disordered" evidence="2">
    <location>
        <begin position="1308"/>
        <end position="1361"/>
    </location>
</feature>
<evidence type="ECO:0000313" key="3">
    <source>
        <dbReference type="EMBL" id="GMH77793.1"/>
    </source>
</evidence>
<sequence length="1694" mass="194361">MSSLNPPPQPRAPHNKNTNSCALTSPRPPPIPGPPGTLSHFFSLSTSIPSRFLSTSSSGNITLKCLLKSITTPDITSTLQTLKLRSYSSPFNLTKIHSLLLSGNRIKTTEGITSCLRDYNDSINTECCMDECYSISLADNLIEDIEEVFRLSSIQSLRSLIVTGNPCQKNTSQNRFRIICSFRGRLKVLDGLDCSSLSSIDHAVKGVMFEGEEGRRLVGMSEYMFELDRVVCALRVKDELRGLYGEESSFNSSIESLGEEERQEPFKKLIKVWKNKNVKGLEREKVVKNLQRRLNMIIKKTRRNRHAIEPEFLQRLSAQPDEYFEDVEEDWRAAFKGVMMPIEREVERLELECKTLTGEVEDFEVGEEEMRDIEKSAIMFGGSELGEEEEVNLTADTHNTRVNQAKEMFFDEIASLPSTPPGSVKSNMPLPAFEDEEHYRKEKTKETYNQLLQKMEKGKLHDKDYKKQKNLEEAGEWVHPPTLSSPPRKVKGKGGGKVKSPDPLHITLEDINMSRTIQKMNEVHELDDPRHHESVAWDVLKPEDMEVVIKATPDVEWKLPVPPTLNPPPRVPLPEVPIPPPLLPTADNMKKLQSQSESLFEAMCDNHEVHLSLFQINSALRKCADSFSNARNRYLMSIQAKMMYLESLMMKWKKEDPKLKKAVEDAGEYIGKINKIEEAKEKAVYDLHALKRHTKHLHKTIDVEREDHERLVEVQKSVSARIEEANKKLGNDEREQILKDRELEKRGKAFVARFSLRVCFKLFRARVSRQKDIKIFAGKCRNSFDRRVKFYRFLRWRNYLRELKSVRLKVKTVETIRTRKVWRSVRAAYKIHAISTRHARLRMLRVARSSISHWHNLSKAKKNVEKIMNHMSSKALLKNVLLRWRRFLRFSNLSPGELREGLDKAVKKYKQFLLRRWRRFVDQARAAIIEKNKAVTTIQKKKVCQTVMDRWYFKFSVASYGRRALLRRMYTHWKVTWTVRKAAVAFWNAATHHDDLKLKRKVFMPWRREARGQAKLLKERRAMRIMLKCSSTASVSNSFFVWKRIYDDFKKIKRNTKKAILHYFSKLSRVYFGLWFDFVQLAMTVSRILPLFANVSQKGKFMFAWRKWRNFTLDKKRESNVAKGVEKTAIAFLKRMLGAAVGSCFFAWQGFAEKRRRCRLNARVIEGRVLRIRKQRGLRTWVNSFVISKIDVWRSQESSYEGGGGDDVGTKARLSVLSSFLQETQETLDEDSSCLYGLEAELSRAQGELMERQMKLDSKLHKLEVVEGRVNKADEKWKVVEVSRLKVQEKLTVTKLYFKNFKKRPEEEKWSLGSSKSGGGDSLGLSSGSGTRSSGSSSRSTNSATATATTTTTASKSTSAPDVAVITEEKIAAIAKKNSNGRLAKSLKQQLADIVNDRNKKIDAHREKKLEADRKCEDIRIKVEALKKETEKLRVLKEKHEQDVSRVGVVTSTMASSYVKDLNRLTEEERELKERLEAAEKRQHEIDSVLWRKNAEIRGLREEAKTRKGRGRKPDKYVFKSDAEVLATVAEARSGTRVKETKVLAEGARKSSSEQVKHVIDVYDEAVIEAEEGSGEEEEDGGGSRKYRKSRLTRSTSSRSSRGVKGGSGGVPSRLMQKIGLQKRRSAKNEGNVKSLAAGKLIAAKREHAHVRTQVAITNLSENLFDETTVLENSESLSLKKDIDRLSGKIMKRL</sequence>
<proteinExistence type="predicted"/>
<feature type="region of interest" description="Disordered" evidence="2">
    <location>
        <begin position="1"/>
        <end position="36"/>
    </location>
</feature>
<feature type="compositionally biased region" description="Low complexity" evidence="2">
    <location>
        <begin position="1323"/>
        <end position="1360"/>
    </location>
</feature>
<dbReference type="SUPFAM" id="SSF52058">
    <property type="entry name" value="L domain-like"/>
    <property type="match status" value="1"/>
</dbReference>
<evidence type="ECO:0000313" key="4">
    <source>
        <dbReference type="Proteomes" id="UP001162640"/>
    </source>
</evidence>
<keyword evidence="1" id="KW-0175">Coiled coil</keyword>
<dbReference type="Proteomes" id="UP001162640">
    <property type="component" value="Unassembled WGS sequence"/>
</dbReference>
<dbReference type="InterPro" id="IPR032675">
    <property type="entry name" value="LRR_dom_sf"/>
</dbReference>
<comment type="caution">
    <text evidence="3">The sequence shown here is derived from an EMBL/GenBank/DDBJ whole genome shotgun (WGS) entry which is preliminary data.</text>
</comment>
<evidence type="ECO:0000256" key="2">
    <source>
        <dbReference type="SAM" id="MobiDB-lite"/>
    </source>
</evidence>
<feature type="compositionally biased region" description="Pro residues" evidence="2">
    <location>
        <begin position="1"/>
        <end position="11"/>
    </location>
</feature>
<feature type="coiled-coil region" evidence="1">
    <location>
        <begin position="1409"/>
        <end position="1482"/>
    </location>
</feature>
<feature type="region of interest" description="Disordered" evidence="2">
    <location>
        <begin position="1570"/>
        <end position="1614"/>
    </location>
</feature>
<protein>
    <submittedName>
        <fullName evidence="3">Uncharacterized protein</fullName>
    </submittedName>
</protein>
<accession>A0A9W7EGA8</accession>
<evidence type="ECO:0000256" key="1">
    <source>
        <dbReference type="SAM" id="Coils"/>
    </source>
</evidence>
<feature type="compositionally biased region" description="Acidic residues" evidence="2">
    <location>
        <begin position="1570"/>
        <end position="1581"/>
    </location>
</feature>
<reference evidence="4" key="1">
    <citation type="journal article" date="2023" name="Commun. Biol.">
        <title>Genome analysis of Parmales, the sister group of diatoms, reveals the evolutionary specialization of diatoms from phago-mixotrophs to photoautotrophs.</title>
        <authorList>
            <person name="Ban H."/>
            <person name="Sato S."/>
            <person name="Yoshikawa S."/>
            <person name="Yamada K."/>
            <person name="Nakamura Y."/>
            <person name="Ichinomiya M."/>
            <person name="Sato N."/>
            <person name="Blanc-Mathieu R."/>
            <person name="Endo H."/>
            <person name="Kuwata A."/>
            <person name="Ogata H."/>
        </authorList>
    </citation>
    <scope>NUCLEOTIDE SEQUENCE [LARGE SCALE GENOMIC DNA]</scope>
</reference>
<name>A0A9W7EGA8_9STRA</name>
<feature type="region of interest" description="Disordered" evidence="2">
    <location>
        <begin position="477"/>
        <end position="503"/>
    </location>
</feature>
<dbReference type="EMBL" id="BLQM01000238">
    <property type="protein sequence ID" value="GMH77793.1"/>
    <property type="molecule type" value="Genomic_DNA"/>
</dbReference>
<feature type="compositionally biased region" description="Low complexity" evidence="2">
    <location>
        <begin position="1593"/>
        <end position="1603"/>
    </location>
</feature>
<organism evidence="3 4">
    <name type="scientific">Triparma laevis f. inornata</name>
    <dbReference type="NCBI Taxonomy" id="1714386"/>
    <lineage>
        <taxon>Eukaryota</taxon>
        <taxon>Sar</taxon>
        <taxon>Stramenopiles</taxon>
        <taxon>Ochrophyta</taxon>
        <taxon>Bolidophyceae</taxon>
        <taxon>Parmales</taxon>
        <taxon>Triparmaceae</taxon>
        <taxon>Triparma</taxon>
    </lineage>
</organism>
<feature type="compositionally biased region" description="Pro residues" evidence="2">
    <location>
        <begin position="26"/>
        <end position="35"/>
    </location>
</feature>
<gene>
    <name evidence="3" type="ORF">TL16_g07536</name>
</gene>
<dbReference type="Gene3D" id="3.80.10.10">
    <property type="entry name" value="Ribonuclease Inhibitor"/>
    <property type="match status" value="1"/>
</dbReference>